<dbReference type="RefSeq" id="WP_188708615.1">
    <property type="nucleotide sequence ID" value="NZ_BMIG01000007.1"/>
</dbReference>
<evidence type="ECO:0000313" key="1">
    <source>
        <dbReference type="EMBL" id="GGB01172.1"/>
    </source>
</evidence>
<protein>
    <recommendedName>
        <fullName evidence="3">Xcc1710-like domain-containing protein</fullName>
    </recommendedName>
</protein>
<dbReference type="Pfam" id="PF04430">
    <property type="entry name" value="DUF498"/>
    <property type="match status" value="1"/>
</dbReference>
<sequence length="133" mass="14555">MKLQPDHLDAQSILGYGPGWIGVVNQGVAEKIEHSVVIGSRGENFDWACSRFEDLTEAHFSRLVENRPELVIFGSGTRLRFPPPAFLRSLMAARIGVETMDTIAACRTYNILAGEGRKVLAALLMEAPEGATK</sequence>
<dbReference type="CDD" id="cd05560">
    <property type="entry name" value="Xcc1710_like"/>
    <property type="match status" value="1"/>
</dbReference>
<reference evidence="1" key="1">
    <citation type="journal article" date="2014" name="Int. J. Syst. Evol. Microbiol.">
        <title>Complete genome sequence of Corynebacterium casei LMG S-19264T (=DSM 44701T), isolated from a smear-ripened cheese.</title>
        <authorList>
            <consortium name="US DOE Joint Genome Institute (JGI-PGF)"/>
            <person name="Walter F."/>
            <person name="Albersmeier A."/>
            <person name="Kalinowski J."/>
            <person name="Ruckert C."/>
        </authorList>
    </citation>
    <scope>NUCLEOTIDE SEQUENCE</scope>
    <source>
        <strain evidence="1">CGMCC 1.15322</strain>
    </source>
</reference>
<dbReference type="InterPro" id="IPR036748">
    <property type="entry name" value="MTH938-like_sf"/>
</dbReference>
<dbReference type="PANTHER" id="PTHR21192">
    <property type="entry name" value="NUCLEAR PROTEIN E3-3"/>
    <property type="match status" value="1"/>
</dbReference>
<accession>A0A916SI04</accession>
<dbReference type="Gene3D" id="3.40.1230.10">
    <property type="entry name" value="MTH938-like"/>
    <property type="match status" value="1"/>
</dbReference>
<dbReference type="EMBL" id="BMIG01000007">
    <property type="protein sequence ID" value="GGB01172.1"/>
    <property type="molecule type" value="Genomic_DNA"/>
</dbReference>
<dbReference type="PANTHER" id="PTHR21192:SF2">
    <property type="entry name" value="NADH DEHYDROGENASE [UBIQUINONE] 1 ALPHA SUBCOMPLEX ASSEMBLY FACTOR 3"/>
    <property type="match status" value="1"/>
</dbReference>
<organism evidence="1 2">
    <name type="scientific">Polaromonas eurypsychrophila</name>
    <dbReference type="NCBI Taxonomy" id="1614635"/>
    <lineage>
        <taxon>Bacteria</taxon>
        <taxon>Pseudomonadati</taxon>
        <taxon>Pseudomonadota</taxon>
        <taxon>Betaproteobacteria</taxon>
        <taxon>Burkholderiales</taxon>
        <taxon>Comamonadaceae</taxon>
        <taxon>Polaromonas</taxon>
    </lineage>
</organism>
<reference evidence="1" key="2">
    <citation type="submission" date="2020-09" db="EMBL/GenBank/DDBJ databases">
        <authorList>
            <person name="Sun Q."/>
            <person name="Zhou Y."/>
        </authorList>
    </citation>
    <scope>NUCLEOTIDE SEQUENCE</scope>
    <source>
        <strain evidence="1">CGMCC 1.15322</strain>
    </source>
</reference>
<proteinExistence type="predicted"/>
<dbReference type="AlphaFoldDB" id="A0A916SI04"/>
<evidence type="ECO:0000313" key="2">
    <source>
        <dbReference type="Proteomes" id="UP000620596"/>
    </source>
</evidence>
<evidence type="ECO:0008006" key="3">
    <source>
        <dbReference type="Google" id="ProtNLM"/>
    </source>
</evidence>
<comment type="caution">
    <text evidence="1">The sequence shown here is derived from an EMBL/GenBank/DDBJ whole genome shotgun (WGS) entry which is preliminary data.</text>
</comment>
<dbReference type="Proteomes" id="UP000620596">
    <property type="component" value="Unassembled WGS sequence"/>
</dbReference>
<dbReference type="SUPFAM" id="SSF64076">
    <property type="entry name" value="MTH938-like"/>
    <property type="match status" value="1"/>
</dbReference>
<keyword evidence="2" id="KW-1185">Reference proteome</keyword>
<gene>
    <name evidence="1" type="ORF">GCM10011496_22610</name>
</gene>
<dbReference type="InterPro" id="IPR007523">
    <property type="entry name" value="NDUFAF3/AAMDC"/>
</dbReference>
<name>A0A916SI04_9BURK</name>